<gene>
    <name evidence="2" type="ORF">SDC9_135960</name>
</gene>
<dbReference type="GO" id="GO:0005524">
    <property type="term" value="F:ATP binding"/>
    <property type="evidence" value="ECO:0007669"/>
    <property type="project" value="InterPro"/>
</dbReference>
<comment type="caution">
    <text evidence="2">The sequence shown here is derived from an EMBL/GenBank/DDBJ whole genome shotgun (WGS) entry which is preliminary data.</text>
</comment>
<proteinExistence type="predicted"/>
<dbReference type="SUPFAM" id="SSF56037">
    <property type="entry name" value="PheT/TilS domain"/>
    <property type="match status" value="1"/>
</dbReference>
<dbReference type="GO" id="GO:0005737">
    <property type="term" value="C:cytoplasm"/>
    <property type="evidence" value="ECO:0007669"/>
    <property type="project" value="InterPro"/>
</dbReference>
<dbReference type="Pfam" id="PF11734">
    <property type="entry name" value="TilS_C"/>
    <property type="match status" value="1"/>
</dbReference>
<accession>A0A645DHR3</accession>
<evidence type="ECO:0000313" key="2">
    <source>
        <dbReference type="EMBL" id="MPM88856.1"/>
    </source>
</evidence>
<dbReference type="InterPro" id="IPR012796">
    <property type="entry name" value="Lysidine-tRNA-synth_C"/>
</dbReference>
<dbReference type="AlphaFoldDB" id="A0A645DHR3"/>
<sequence length="123" mass="13832">MPFVIGVETVTPRGTWHSERTDAWHLPKDGFEAFLDLEKLPGDLVVRSRRDKDRFYPLGAPGEKKLGDVLTDKKIAKERRDIPLLCSGNQVYFACGLTISEHAKVTPGTQKILHIICNRGTMD</sequence>
<reference evidence="2" key="1">
    <citation type="submission" date="2019-08" db="EMBL/GenBank/DDBJ databases">
        <authorList>
            <person name="Kucharzyk K."/>
            <person name="Murdoch R.W."/>
            <person name="Higgins S."/>
            <person name="Loffler F."/>
        </authorList>
    </citation>
    <scope>NUCLEOTIDE SEQUENCE</scope>
</reference>
<feature type="domain" description="Lysidine-tRNA(Ile) synthetase C-terminal" evidence="1">
    <location>
        <begin position="44"/>
        <end position="115"/>
    </location>
</feature>
<evidence type="ECO:0000259" key="1">
    <source>
        <dbReference type="SMART" id="SM00977"/>
    </source>
</evidence>
<dbReference type="GO" id="GO:0016879">
    <property type="term" value="F:ligase activity, forming carbon-nitrogen bonds"/>
    <property type="evidence" value="ECO:0007669"/>
    <property type="project" value="InterPro"/>
</dbReference>
<dbReference type="EMBL" id="VSSQ01036388">
    <property type="protein sequence ID" value="MPM88856.1"/>
    <property type="molecule type" value="Genomic_DNA"/>
</dbReference>
<name>A0A645DHR3_9ZZZZ</name>
<dbReference type="NCBIfam" id="TIGR02433">
    <property type="entry name" value="lysidine_TilS_C"/>
    <property type="match status" value="1"/>
</dbReference>
<protein>
    <recommendedName>
        <fullName evidence="1">Lysidine-tRNA(Ile) synthetase C-terminal domain-containing protein</fullName>
    </recommendedName>
</protein>
<organism evidence="2">
    <name type="scientific">bioreactor metagenome</name>
    <dbReference type="NCBI Taxonomy" id="1076179"/>
    <lineage>
        <taxon>unclassified sequences</taxon>
        <taxon>metagenomes</taxon>
        <taxon>ecological metagenomes</taxon>
    </lineage>
</organism>
<dbReference type="SMART" id="SM00977">
    <property type="entry name" value="TilS_C"/>
    <property type="match status" value="1"/>
</dbReference>
<dbReference type="GO" id="GO:0008033">
    <property type="term" value="P:tRNA processing"/>
    <property type="evidence" value="ECO:0007669"/>
    <property type="project" value="InterPro"/>
</dbReference>